<feature type="compositionally biased region" description="Polar residues" evidence="3">
    <location>
        <begin position="1396"/>
        <end position="1406"/>
    </location>
</feature>
<dbReference type="SUPFAM" id="SSF56784">
    <property type="entry name" value="HAD-like"/>
    <property type="match status" value="1"/>
</dbReference>
<dbReference type="EMBL" id="ULHB01000003">
    <property type="protein sequence ID" value="SYW74949.1"/>
    <property type="molecule type" value="Genomic_DNA"/>
</dbReference>
<feature type="compositionally biased region" description="Polar residues" evidence="3">
    <location>
        <begin position="365"/>
        <end position="375"/>
    </location>
</feature>
<keyword evidence="6" id="KW-1185">Reference proteome</keyword>
<protein>
    <submittedName>
        <fullName evidence="5">Related to SMP2 protein, involved in plasmid maintenance, respiration and cell proliferation</fullName>
    </submittedName>
</protein>
<feature type="region of interest" description="Disordered" evidence="3">
    <location>
        <begin position="913"/>
        <end position="975"/>
    </location>
</feature>
<feature type="region of interest" description="Disordered" evidence="3">
    <location>
        <begin position="629"/>
        <end position="723"/>
    </location>
</feature>
<feature type="compositionally biased region" description="Low complexity" evidence="3">
    <location>
        <begin position="1176"/>
        <end position="1218"/>
    </location>
</feature>
<dbReference type="Pfam" id="PF04571">
    <property type="entry name" value="Lipin_N"/>
    <property type="match status" value="2"/>
</dbReference>
<reference evidence="5" key="1">
    <citation type="submission" date="2018-08" db="EMBL/GenBank/DDBJ databases">
        <authorList>
            <person name="Guldener U."/>
        </authorList>
    </citation>
    <scope>NUCLEOTIDE SEQUENCE</scope>
    <source>
        <strain evidence="5">UB2</strain>
    </source>
</reference>
<feature type="region of interest" description="Disordered" evidence="3">
    <location>
        <begin position="755"/>
        <end position="803"/>
    </location>
</feature>
<feature type="compositionally biased region" description="Acidic residues" evidence="3">
    <location>
        <begin position="1480"/>
        <end position="1499"/>
    </location>
</feature>
<feature type="region of interest" description="Disordered" evidence="3">
    <location>
        <begin position="173"/>
        <end position="379"/>
    </location>
</feature>
<dbReference type="InterPro" id="IPR013209">
    <property type="entry name" value="LNS2"/>
</dbReference>
<feature type="compositionally biased region" description="Basic and acidic residues" evidence="3">
    <location>
        <begin position="256"/>
        <end position="269"/>
    </location>
</feature>
<feature type="region of interest" description="Disordered" evidence="3">
    <location>
        <begin position="389"/>
        <end position="408"/>
    </location>
</feature>
<feature type="compositionally biased region" description="Basic and acidic residues" evidence="3">
    <location>
        <begin position="447"/>
        <end position="456"/>
    </location>
</feature>
<dbReference type="FunFam" id="3.40.50.1000:FF:000063">
    <property type="entry name" value="Nuclear elongation and deformation protein"/>
    <property type="match status" value="1"/>
</dbReference>
<dbReference type="InterPro" id="IPR026058">
    <property type="entry name" value="LIPIN"/>
</dbReference>
<evidence type="ECO:0000313" key="5">
    <source>
        <dbReference type="EMBL" id="SYW74949.1"/>
    </source>
</evidence>
<feature type="compositionally biased region" description="Acidic residues" evidence="3">
    <location>
        <begin position="186"/>
        <end position="195"/>
    </location>
</feature>
<feature type="compositionally biased region" description="Basic and acidic residues" evidence="3">
    <location>
        <begin position="569"/>
        <end position="581"/>
    </location>
</feature>
<feature type="compositionally biased region" description="Polar residues" evidence="3">
    <location>
        <begin position="913"/>
        <end position="926"/>
    </location>
</feature>
<feature type="region of interest" description="Disordered" evidence="3">
    <location>
        <begin position="857"/>
        <end position="885"/>
    </location>
</feature>
<feature type="region of interest" description="Disordered" evidence="3">
    <location>
        <begin position="1174"/>
        <end position="1236"/>
    </location>
</feature>
<dbReference type="GO" id="GO:0019432">
    <property type="term" value="P:triglyceride biosynthetic process"/>
    <property type="evidence" value="ECO:0007669"/>
    <property type="project" value="TreeGrafter"/>
</dbReference>
<dbReference type="Gene3D" id="3.40.50.1000">
    <property type="entry name" value="HAD superfamily/HAD-like"/>
    <property type="match status" value="1"/>
</dbReference>
<dbReference type="InterPro" id="IPR007651">
    <property type="entry name" value="Lipin_N"/>
</dbReference>
<feature type="region of interest" description="Disordered" evidence="3">
    <location>
        <begin position="415"/>
        <end position="460"/>
    </location>
</feature>
<feature type="compositionally biased region" description="Acidic residues" evidence="3">
    <location>
        <begin position="873"/>
        <end position="882"/>
    </location>
</feature>
<comment type="similarity">
    <text evidence="1">Belongs to the lipin family.</text>
</comment>
<feature type="compositionally biased region" description="Low complexity" evidence="3">
    <location>
        <begin position="1429"/>
        <end position="1446"/>
    </location>
</feature>
<feature type="compositionally biased region" description="Basic and acidic residues" evidence="3">
    <location>
        <begin position="202"/>
        <end position="213"/>
    </location>
</feature>
<dbReference type="PANTHER" id="PTHR12181:SF12">
    <property type="entry name" value="PHOSPHATIDATE PHOSPHATASE"/>
    <property type="match status" value="1"/>
</dbReference>
<evidence type="ECO:0000256" key="3">
    <source>
        <dbReference type="SAM" id="MobiDB-lite"/>
    </source>
</evidence>
<dbReference type="InterPro" id="IPR031315">
    <property type="entry name" value="LNS2/PITP"/>
</dbReference>
<feature type="compositionally biased region" description="Acidic residues" evidence="3">
    <location>
        <begin position="428"/>
        <end position="446"/>
    </location>
</feature>
<feature type="compositionally biased region" description="Basic and acidic residues" evidence="3">
    <location>
        <begin position="1222"/>
        <end position="1232"/>
    </location>
</feature>
<accession>A0A8H8TN33</accession>
<feature type="compositionally biased region" description="Basic residues" evidence="3">
    <location>
        <begin position="679"/>
        <end position="690"/>
    </location>
</feature>
<feature type="region of interest" description="Disordered" evidence="3">
    <location>
        <begin position="506"/>
        <end position="616"/>
    </location>
</feature>
<feature type="compositionally biased region" description="Low complexity" evidence="3">
    <location>
        <begin position="960"/>
        <end position="975"/>
    </location>
</feature>
<feature type="compositionally biased region" description="Basic residues" evidence="3">
    <location>
        <begin position="508"/>
        <end position="519"/>
    </location>
</feature>
<feature type="compositionally biased region" description="Low complexity" evidence="3">
    <location>
        <begin position="1381"/>
        <end position="1395"/>
    </location>
</feature>
<feature type="compositionally biased region" description="Basic and acidic residues" evidence="3">
    <location>
        <begin position="857"/>
        <end position="872"/>
    </location>
</feature>
<sequence length="1571" mass="170057">MQYVGKLVSTVYNTITPNINPATLSGAIDVIVVERTITTTEQIQTDLPGNPLSASEASLLPPSQRRSKTVPRTTTELASTPFHVRFGKMSVLRPAERKVTLHLNNSEHPLPFAMKVGHSGEAFFVLQIDDDEERRRIPDEMVTSPIISAAGSPIVGEQVGEEAFGDEVEPLVLGEAERPDDVPTNIDEDNPEDMDANSSQNLRRDLSVPDDSTKTGSGGAAGSDSLLDKVGSAASKASGVIGAAGRAVIGGSGNPRLDKTAEKAQREDGTEQPTGAPVDQDRQDAHQYEPEDAGSRGKKRQEAAQEDAGKKERGTPPNEMQNLEQELRNKAFAVVQGETDAEAQADEGGDEGEEAYPAPFGAGSRSLSRSKTQAVDSIRHSEYLAGKRMKPVPIADEGGKTIDPAMTDASTHIYRHNQHKLLRQTNPDDGDDQDTAIDDDDDDDDDPPHRDLHNQVEGDQDVVGAVKVKHGKQDLQYMLDMDGYKMTSDGEVLAYQEVHRFADEMPLGRRHGGKGRHGHSDRLNAPGHQHKVSLPGSSTTAMRRGSASKTHRPSFSVDYRSQRSGGRAQSRERQGGRRESMDDTVAANLVKFNSQHGSPRLGLMQGQGQSGGHQDELELSRDLARLARMNRASSGVGDGTGADLRLRGRKQPKAPQESLRRHASLNNRKQQQGAGRSGSRQRRNNPHSRHTHEFSLSDTEAEVPRARSNSTENSADDGSYSVSDVVSSLRELRMPSEEVPPAYLGDTSTAHLGLSNNGRWQWADPRASDSTSSTHTGQPSDRRRTRFASTDGYDPLSRPSVSSSNATALEALRRHTAGGQVAGKLTSSDSEPYTFLLQLEDSSHSFELSLCYSEGFGRDEEADERTLSGRGEDGEEEAEEEVNVGGSGSYWSRWWKGSSKSIPDLKAAADSQAETASLNDKPSMANTAVEARSERSSTDSMLLDSQTDPNTTSSKRLGITTPTPTATATASASAAAQRTGKTYAKTLRLTSDQLKSLNLRKGANSITFSVTSSYSGVATCSARIFLWESSHKIVVSDIDGTITKSDALGHVFTMIGRDWTHIGVAKLYTDIARNGYRIMYLTSRAIGQADSTRDYLKGIRQNGYQLPDGPVIMSPDRLIASLHREVILRKPEVFKMACLRDIARLFRADARSALSQPGGDITNKVRREAMEKVEKGAGAQDGPAAGATTASAAGSASEEVLAPLSPSSNLSSPTLASLQVQEARREKKEDHPTPFYAGFGNRITDALSYRSVNIPSSRIFTIDTNGEVKMELLELAGYKSSYIHMTDLVDQMFPPITAKEEKEPRKPEFNDFNYWRPAIDMDIELPPDEELLGTPPVSPALSARSARSLRSVRSLTYDTPAGMGGAETGEEKGGGGGGGRLSRFGLGSLGLSRKGIQSSTTLTSAKTESEEEHGRRLQRATSAEPALETTDTTLTDMSTSTSTSWTAPWRRRAASPPGSTTTADGRANSPLIGPAITAEPESEDEQFYDSEAIDDDDDVSSFGAGVATGGSRSNSFANPDHHFLYRAQANKNSLQQRLSEDESFAEGEDVEEEEMEDPLLETGEIRFEWKG</sequence>
<dbReference type="GO" id="GO:0008195">
    <property type="term" value="F:phosphatidate phosphatase activity"/>
    <property type="evidence" value="ECO:0007669"/>
    <property type="project" value="TreeGrafter"/>
</dbReference>
<dbReference type="InterPro" id="IPR036412">
    <property type="entry name" value="HAD-like_sf"/>
</dbReference>
<evidence type="ECO:0000256" key="2">
    <source>
        <dbReference type="ARBA" id="ARBA00022553"/>
    </source>
</evidence>
<feature type="compositionally biased region" description="Low complexity" evidence="3">
    <location>
        <begin position="237"/>
        <end position="247"/>
    </location>
</feature>
<dbReference type="InterPro" id="IPR023214">
    <property type="entry name" value="HAD_sf"/>
</dbReference>
<feature type="compositionally biased region" description="Basic and acidic residues" evidence="3">
    <location>
        <begin position="279"/>
        <end position="314"/>
    </location>
</feature>
<proteinExistence type="inferred from homology"/>
<dbReference type="Pfam" id="PF08235">
    <property type="entry name" value="LNS2"/>
    <property type="match status" value="2"/>
</dbReference>
<dbReference type="PANTHER" id="PTHR12181">
    <property type="entry name" value="LIPIN"/>
    <property type="match status" value="1"/>
</dbReference>
<evidence type="ECO:0000259" key="4">
    <source>
        <dbReference type="SMART" id="SM00775"/>
    </source>
</evidence>
<evidence type="ECO:0000313" key="6">
    <source>
        <dbReference type="Proteomes" id="UP000658997"/>
    </source>
</evidence>
<feature type="compositionally biased region" description="Polar residues" evidence="3">
    <location>
        <begin position="768"/>
        <end position="779"/>
    </location>
</feature>
<dbReference type="SMART" id="SM00775">
    <property type="entry name" value="LNS2"/>
    <property type="match status" value="1"/>
</dbReference>
<feature type="region of interest" description="Disordered" evidence="3">
    <location>
        <begin position="45"/>
        <end position="74"/>
    </location>
</feature>
<feature type="compositionally biased region" description="Acidic residues" evidence="3">
    <location>
        <begin position="1541"/>
        <end position="1559"/>
    </location>
</feature>
<comment type="caution">
    <text evidence="5">The sequence shown here is derived from an EMBL/GenBank/DDBJ whole genome shotgun (WGS) entry which is preliminary data.</text>
</comment>
<feature type="compositionally biased region" description="Low complexity" evidence="3">
    <location>
        <begin position="45"/>
        <end position="63"/>
    </location>
</feature>
<evidence type="ECO:0000256" key="1">
    <source>
        <dbReference type="ARBA" id="ARBA00005476"/>
    </source>
</evidence>
<dbReference type="Proteomes" id="UP000658997">
    <property type="component" value="Unassembled WGS sequence"/>
</dbReference>
<organism evidence="5 6">
    <name type="scientific">Ustilago bromivora</name>
    <dbReference type="NCBI Taxonomy" id="307758"/>
    <lineage>
        <taxon>Eukaryota</taxon>
        <taxon>Fungi</taxon>
        <taxon>Dikarya</taxon>
        <taxon>Basidiomycota</taxon>
        <taxon>Ustilaginomycotina</taxon>
        <taxon>Ustilaginomycetes</taxon>
        <taxon>Ustilaginales</taxon>
        <taxon>Ustilaginaceae</taxon>
        <taxon>Ustilago</taxon>
    </lineage>
</organism>
<dbReference type="GO" id="GO:0005634">
    <property type="term" value="C:nucleus"/>
    <property type="evidence" value="ECO:0007669"/>
    <property type="project" value="UniProtKB-ARBA"/>
</dbReference>
<feature type="region of interest" description="Disordered" evidence="3">
    <location>
        <begin position="1532"/>
        <end position="1571"/>
    </location>
</feature>
<feature type="region of interest" description="Disordered" evidence="3">
    <location>
        <begin position="1356"/>
        <end position="1518"/>
    </location>
</feature>
<gene>
    <name evidence="5" type="ORF">UBRO2_00359</name>
</gene>
<feature type="compositionally biased region" description="Polar residues" evidence="3">
    <location>
        <begin position="938"/>
        <end position="955"/>
    </location>
</feature>
<dbReference type="GO" id="GO:0009062">
    <property type="term" value="P:fatty acid catabolic process"/>
    <property type="evidence" value="ECO:0007669"/>
    <property type="project" value="TreeGrafter"/>
</dbReference>
<feature type="compositionally biased region" description="Acidic residues" evidence="3">
    <location>
        <begin position="339"/>
        <end position="354"/>
    </location>
</feature>
<keyword evidence="2" id="KW-0597">Phosphoprotein</keyword>
<feature type="domain" description="LNS2/PITP" evidence="4">
    <location>
        <begin position="1033"/>
        <end position="1271"/>
    </location>
</feature>
<name>A0A8H8TN33_9BASI</name>